<sequence>MVVIFSQMFTMNFFIYIYMFLIILLLNLKNFHPLILGIFLLLMTIFISMNLSFMKDMFWYTYLMFLVMVGGILVLFLYFASFSGNFKFSVNFKSYPILLMCVVLFKFLLEMIMYDFYSFLLIFDSLKNETLSIFSLVSLEKIMNFNYSLMMYIYPLNMMTLFTFMYLLLTLTGVVKMCMKYNFSLRKLKF</sequence>
<dbReference type="EMBL" id="KM104168">
    <property type="protein sequence ID" value="AIX92141.1"/>
    <property type="molecule type" value="Genomic_DNA"/>
</dbReference>
<gene>
    <name evidence="2" type="primary">ND6</name>
</gene>
<evidence type="ECO:0000256" key="1">
    <source>
        <dbReference type="SAM" id="Phobius"/>
    </source>
</evidence>
<keyword evidence="1" id="KW-0812">Transmembrane</keyword>
<proteinExistence type="predicted"/>
<feature type="transmembrane region" description="Helical" evidence="1">
    <location>
        <begin position="34"/>
        <end position="53"/>
    </location>
</feature>
<name>A0A0E3G876_9HYME</name>
<protein>
    <submittedName>
        <fullName evidence="2">NADH dehydrogenase subunit 6</fullName>
    </submittedName>
</protein>
<feature type="transmembrane region" description="Helical" evidence="1">
    <location>
        <begin position="92"/>
        <end position="109"/>
    </location>
</feature>
<keyword evidence="1" id="KW-0472">Membrane</keyword>
<keyword evidence="1" id="KW-1133">Transmembrane helix</keyword>
<keyword evidence="2" id="KW-0496">Mitochondrion</keyword>
<feature type="transmembrane region" description="Helical" evidence="1">
    <location>
        <begin position="159"/>
        <end position="179"/>
    </location>
</feature>
<feature type="transmembrane region" description="Helical" evidence="1">
    <location>
        <begin position="9"/>
        <end position="28"/>
    </location>
</feature>
<reference evidence="2" key="1">
    <citation type="journal article" date="2015" name="Mol. Phylogenet. Evol.">
        <title>Higher-level phylogeny of the Hymenoptera inferred from mitochondrial genomes.</title>
        <authorList>
            <person name="Mao M."/>
            <person name="Gibson T."/>
            <person name="Dowton M."/>
        </authorList>
    </citation>
    <scope>NUCLEOTIDE SEQUENCE</scope>
</reference>
<accession>A0A0E3G876</accession>
<organism evidence="2">
    <name type="scientific">Monomachus antipodalis</name>
    <dbReference type="NCBI Taxonomy" id="161211"/>
    <lineage>
        <taxon>Eukaryota</taxon>
        <taxon>Metazoa</taxon>
        <taxon>Ecdysozoa</taxon>
        <taxon>Arthropoda</taxon>
        <taxon>Hexapoda</taxon>
        <taxon>Insecta</taxon>
        <taxon>Pterygota</taxon>
        <taxon>Neoptera</taxon>
        <taxon>Endopterygota</taxon>
        <taxon>Hymenoptera</taxon>
        <taxon>Apocrita</taxon>
        <taxon>Proctotrupomorpha</taxon>
        <taxon>Diaprioidea</taxon>
        <taxon>Monomachidae</taxon>
        <taxon>Monomachus</taxon>
    </lineage>
</organism>
<dbReference type="AlphaFoldDB" id="A0A0E3G876"/>
<geneLocation type="mitochondrion" evidence="2"/>
<evidence type="ECO:0000313" key="2">
    <source>
        <dbReference type="EMBL" id="AIX92141.1"/>
    </source>
</evidence>
<feature type="transmembrane region" description="Helical" evidence="1">
    <location>
        <begin position="60"/>
        <end position="80"/>
    </location>
</feature>